<name>A0A6G3X6V3_9ACTN</name>
<organism evidence="1">
    <name type="scientific">Streptomyces sp. SID7499</name>
    <dbReference type="NCBI Taxonomy" id="2706086"/>
    <lineage>
        <taxon>Bacteria</taxon>
        <taxon>Bacillati</taxon>
        <taxon>Actinomycetota</taxon>
        <taxon>Actinomycetes</taxon>
        <taxon>Kitasatosporales</taxon>
        <taxon>Streptomycetaceae</taxon>
        <taxon>Streptomyces</taxon>
    </lineage>
</organism>
<protein>
    <submittedName>
        <fullName evidence="1">Deaminase</fullName>
    </submittedName>
</protein>
<accession>A0A6G3X6V3</accession>
<evidence type="ECO:0000313" key="1">
    <source>
        <dbReference type="EMBL" id="NEE13397.1"/>
    </source>
</evidence>
<gene>
    <name evidence="1" type="ORF">G3M58_43955</name>
</gene>
<feature type="non-terminal residue" evidence="1">
    <location>
        <position position="66"/>
    </location>
</feature>
<proteinExistence type="predicted"/>
<dbReference type="AlphaFoldDB" id="A0A6G3X6V3"/>
<comment type="caution">
    <text evidence="1">The sequence shown here is derived from an EMBL/GenBank/DDBJ whole genome shotgun (WGS) entry which is preliminary data.</text>
</comment>
<sequence length="66" mass="7287">MPQLLRVQNFTVSSDGIAAGENQTLERPFGHVDPERLFSWAGATASWPMRTDGGGSRGLDDYFTRD</sequence>
<reference evidence="1" key="1">
    <citation type="submission" date="2020-01" db="EMBL/GenBank/DDBJ databases">
        <title>Insect and environment-associated Actinomycetes.</title>
        <authorList>
            <person name="Currrie C."/>
            <person name="Chevrette M."/>
            <person name="Carlson C."/>
            <person name="Stubbendieck R."/>
            <person name="Wendt-Pienkowski E."/>
        </authorList>
    </citation>
    <scope>NUCLEOTIDE SEQUENCE</scope>
    <source>
        <strain evidence="1">SID7499</strain>
    </source>
</reference>
<dbReference type="EMBL" id="JAAGMN010004547">
    <property type="protein sequence ID" value="NEE13397.1"/>
    <property type="molecule type" value="Genomic_DNA"/>
</dbReference>